<feature type="transmembrane region" description="Helical" evidence="1">
    <location>
        <begin position="85"/>
        <end position="104"/>
    </location>
</feature>
<dbReference type="InterPro" id="IPR018750">
    <property type="entry name" value="DUF2306_membrane"/>
</dbReference>
<feature type="transmembrane region" description="Helical" evidence="1">
    <location>
        <begin position="233"/>
        <end position="255"/>
    </location>
</feature>
<dbReference type="EMBL" id="HBED01016078">
    <property type="protein sequence ID" value="CAD8306632.1"/>
    <property type="molecule type" value="Transcribed_RNA"/>
</dbReference>
<dbReference type="Pfam" id="PF10067">
    <property type="entry name" value="DUF2306"/>
    <property type="match status" value="1"/>
</dbReference>
<reference evidence="2" key="1">
    <citation type="submission" date="2021-01" db="EMBL/GenBank/DDBJ databases">
        <authorList>
            <person name="Corre E."/>
            <person name="Pelletier E."/>
            <person name="Niang G."/>
            <person name="Scheremetjew M."/>
            <person name="Finn R."/>
            <person name="Kale V."/>
            <person name="Holt S."/>
            <person name="Cochrane G."/>
            <person name="Meng A."/>
            <person name="Brown T."/>
            <person name="Cohen L."/>
        </authorList>
    </citation>
    <scope>NUCLEOTIDE SEQUENCE</scope>
    <source>
        <strain evidence="2">CCMP147</strain>
    </source>
</reference>
<feature type="transmembrane region" description="Helical" evidence="1">
    <location>
        <begin position="150"/>
        <end position="170"/>
    </location>
</feature>
<feature type="transmembrane region" description="Helical" evidence="1">
    <location>
        <begin position="182"/>
        <end position="205"/>
    </location>
</feature>
<evidence type="ECO:0000313" key="2">
    <source>
        <dbReference type="EMBL" id="CAD8306632.1"/>
    </source>
</evidence>
<sequence length="280" mass="32314">MTVKKQPIKTETNAWDNRTRVAVYGQAFLLLVAWSMALGRLICERFWNAKRNEEELKALIADEETPKVMVHFIKTNALSYFTTRFVVFFPHVVGAILWWNLYFLQLIPSVRQKYRRFHRILGRVLMVCALAQTISGVGLAYMGNSSTVKIISYLLAISVTYCVYHAWYFVAIEKDIPKHKYWSMRLVGYLQTIAFQRVVMVILIVSHRTGWLDLYPPYNEDDGAIMEKIFDDSFAGCFPVAVMLTEWYLAGYYGWTEMSKDGKGNAKGVEATTKTEAKIH</sequence>
<organism evidence="2">
    <name type="scientific">Pseudictyota dubia</name>
    <dbReference type="NCBI Taxonomy" id="2749911"/>
    <lineage>
        <taxon>Eukaryota</taxon>
        <taxon>Sar</taxon>
        <taxon>Stramenopiles</taxon>
        <taxon>Ochrophyta</taxon>
        <taxon>Bacillariophyta</taxon>
        <taxon>Mediophyceae</taxon>
        <taxon>Biddulphiophycidae</taxon>
        <taxon>Eupodiscales</taxon>
        <taxon>Odontellaceae</taxon>
        <taxon>Pseudictyota</taxon>
    </lineage>
</organism>
<feature type="transmembrane region" description="Helical" evidence="1">
    <location>
        <begin position="124"/>
        <end position="144"/>
    </location>
</feature>
<keyword evidence="1" id="KW-0472">Membrane</keyword>
<keyword evidence="1" id="KW-0812">Transmembrane</keyword>
<name>A0A7R9VVL9_9STRA</name>
<feature type="transmembrane region" description="Helical" evidence="1">
    <location>
        <begin position="21"/>
        <end position="42"/>
    </location>
</feature>
<accession>A0A7R9VVL9</accession>
<proteinExistence type="predicted"/>
<dbReference type="AlphaFoldDB" id="A0A7R9VVL9"/>
<keyword evidence="1" id="KW-1133">Transmembrane helix</keyword>
<gene>
    <name evidence="2" type="ORF">TDUB1175_LOCUS7985</name>
</gene>
<evidence type="ECO:0000256" key="1">
    <source>
        <dbReference type="SAM" id="Phobius"/>
    </source>
</evidence>
<protein>
    <submittedName>
        <fullName evidence="2">Uncharacterized protein</fullName>
    </submittedName>
</protein>